<protein>
    <submittedName>
        <fullName evidence="1">Uncharacterized protein</fullName>
    </submittedName>
</protein>
<evidence type="ECO:0000313" key="1">
    <source>
        <dbReference type="EMBL" id="GAI29660.1"/>
    </source>
</evidence>
<gene>
    <name evidence="1" type="ORF">S06H3_28547</name>
</gene>
<dbReference type="EMBL" id="BARV01016667">
    <property type="protein sequence ID" value="GAI29660.1"/>
    <property type="molecule type" value="Genomic_DNA"/>
</dbReference>
<name>X1NS83_9ZZZZ</name>
<proteinExistence type="predicted"/>
<comment type="caution">
    <text evidence="1">The sequence shown here is derived from an EMBL/GenBank/DDBJ whole genome shotgun (WGS) entry which is preliminary data.</text>
</comment>
<reference evidence="1" key="1">
    <citation type="journal article" date="2014" name="Front. Microbiol.">
        <title>High frequency of phylogenetically diverse reductive dehalogenase-homologous genes in deep subseafloor sedimentary metagenomes.</title>
        <authorList>
            <person name="Kawai M."/>
            <person name="Futagami T."/>
            <person name="Toyoda A."/>
            <person name="Takaki Y."/>
            <person name="Nishi S."/>
            <person name="Hori S."/>
            <person name="Arai W."/>
            <person name="Tsubouchi T."/>
            <person name="Morono Y."/>
            <person name="Uchiyama I."/>
            <person name="Ito T."/>
            <person name="Fujiyama A."/>
            <person name="Inagaki F."/>
            <person name="Takami H."/>
        </authorList>
    </citation>
    <scope>NUCLEOTIDE SEQUENCE</scope>
    <source>
        <strain evidence="1">Expedition CK06-06</strain>
    </source>
</reference>
<accession>X1NS83</accession>
<organism evidence="1">
    <name type="scientific">marine sediment metagenome</name>
    <dbReference type="NCBI Taxonomy" id="412755"/>
    <lineage>
        <taxon>unclassified sequences</taxon>
        <taxon>metagenomes</taxon>
        <taxon>ecological metagenomes</taxon>
    </lineage>
</organism>
<sequence length="49" mass="5480">MNHFWVKLKPKDVSAIAYNCGGGILSVGQGFEARGHFNYLVAMAHPYRQ</sequence>
<dbReference type="AlphaFoldDB" id="X1NS83"/>